<reference evidence="6" key="1">
    <citation type="submission" date="2020-05" db="EMBL/GenBank/DDBJ databases">
        <authorList>
            <person name="Chiriac C."/>
            <person name="Salcher M."/>
            <person name="Ghai R."/>
            <person name="Kavagutti S V."/>
        </authorList>
    </citation>
    <scope>NUCLEOTIDE SEQUENCE</scope>
</reference>
<sequence>MTHTQEGIDALGGGKMRHPRFQGKSAVVTGGASGIGLGIVRGLISEGATVTIGDFNPTTLEEVAQEFGSSVKTLLVDVRSEDDIIALMQLATSDGPLSVAFNAAGIGEGAPIFEQELAQWNKVVDICLTGVFLAVKHESKAMLKSGGSIVNIASINSEVPAYGATAYSVAKAGVQMVTKNAALDLGAYGVRVNAIAPGIVNTPMSIRTGHGTQVVINKWLEKTPLGRIGQPGDIASAALFLASDEASWITGETLFVDGGLTLTAYPDLRDVT</sequence>
<gene>
    <name evidence="3" type="ORF">UFOPK2662_00840</name>
    <name evidence="4" type="ORF">UFOPK2942_00550</name>
    <name evidence="5" type="ORF">UFOPK3232_00634</name>
    <name evidence="6" type="ORF">UFOPK4242_01025</name>
    <name evidence="7" type="ORF">UFOPK4382_00388</name>
</gene>
<dbReference type="GO" id="GO:0016491">
    <property type="term" value="F:oxidoreductase activity"/>
    <property type="evidence" value="ECO:0007669"/>
    <property type="project" value="UniProtKB-KW"/>
</dbReference>
<dbReference type="SUPFAM" id="SSF51735">
    <property type="entry name" value="NAD(P)-binding Rossmann-fold domains"/>
    <property type="match status" value="1"/>
</dbReference>
<protein>
    <submittedName>
        <fullName evidence="6">Unannotated protein</fullName>
    </submittedName>
</protein>
<dbReference type="EMBL" id="CAEZYI010000045">
    <property type="protein sequence ID" value="CAB4722731.1"/>
    <property type="molecule type" value="Genomic_DNA"/>
</dbReference>
<evidence type="ECO:0000256" key="2">
    <source>
        <dbReference type="ARBA" id="ARBA00023002"/>
    </source>
</evidence>
<proteinExistence type="inferred from homology"/>
<evidence type="ECO:0000313" key="7">
    <source>
        <dbReference type="EMBL" id="CAB5072880.1"/>
    </source>
</evidence>
<dbReference type="EMBL" id="CAFBRA010000016">
    <property type="protein sequence ID" value="CAB5072880.1"/>
    <property type="molecule type" value="Genomic_DNA"/>
</dbReference>
<dbReference type="Gene3D" id="3.40.50.720">
    <property type="entry name" value="NAD(P)-binding Rossmann-like Domain"/>
    <property type="match status" value="1"/>
</dbReference>
<keyword evidence="2" id="KW-0560">Oxidoreductase</keyword>
<dbReference type="PRINTS" id="PR00080">
    <property type="entry name" value="SDRFAMILY"/>
</dbReference>
<dbReference type="PRINTS" id="PR00081">
    <property type="entry name" value="GDHRDH"/>
</dbReference>
<evidence type="ECO:0000313" key="6">
    <source>
        <dbReference type="EMBL" id="CAB5043334.1"/>
    </source>
</evidence>
<dbReference type="CDD" id="cd05233">
    <property type="entry name" value="SDR_c"/>
    <property type="match status" value="1"/>
</dbReference>
<comment type="similarity">
    <text evidence="1">Belongs to the short-chain dehydrogenases/reductases (SDR) family.</text>
</comment>
<evidence type="ECO:0000313" key="5">
    <source>
        <dbReference type="EMBL" id="CAB4838506.1"/>
    </source>
</evidence>
<name>A0A6J7SPI6_9ZZZZ</name>
<evidence type="ECO:0000256" key="1">
    <source>
        <dbReference type="ARBA" id="ARBA00006484"/>
    </source>
</evidence>
<dbReference type="PANTHER" id="PTHR24321:SF8">
    <property type="entry name" value="ESTRADIOL 17-BETA-DEHYDROGENASE 8-RELATED"/>
    <property type="match status" value="1"/>
</dbReference>
<accession>A0A6J7SPI6</accession>
<dbReference type="EMBL" id="CAFARE010000018">
    <property type="protein sequence ID" value="CAB4838506.1"/>
    <property type="molecule type" value="Genomic_DNA"/>
</dbReference>
<dbReference type="EMBL" id="CAFBQC010000057">
    <property type="protein sequence ID" value="CAB5043334.1"/>
    <property type="molecule type" value="Genomic_DNA"/>
</dbReference>
<dbReference type="PANTHER" id="PTHR24321">
    <property type="entry name" value="DEHYDROGENASES, SHORT CHAIN"/>
    <property type="match status" value="1"/>
</dbReference>
<dbReference type="InterPro" id="IPR020904">
    <property type="entry name" value="Sc_DH/Rdtase_CS"/>
</dbReference>
<dbReference type="EMBL" id="CAFAAA010000012">
    <property type="protein sequence ID" value="CAB4778346.1"/>
    <property type="molecule type" value="Genomic_DNA"/>
</dbReference>
<dbReference type="InterPro" id="IPR002347">
    <property type="entry name" value="SDR_fam"/>
</dbReference>
<dbReference type="PROSITE" id="PS00061">
    <property type="entry name" value="ADH_SHORT"/>
    <property type="match status" value="1"/>
</dbReference>
<evidence type="ECO:0000313" key="3">
    <source>
        <dbReference type="EMBL" id="CAB4722731.1"/>
    </source>
</evidence>
<dbReference type="FunFam" id="3.40.50.720:FF:000084">
    <property type="entry name" value="Short-chain dehydrogenase reductase"/>
    <property type="match status" value="1"/>
</dbReference>
<organism evidence="6">
    <name type="scientific">freshwater metagenome</name>
    <dbReference type="NCBI Taxonomy" id="449393"/>
    <lineage>
        <taxon>unclassified sequences</taxon>
        <taxon>metagenomes</taxon>
        <taxon>ecological metagenomes</taxon>
    </lineage>
</organism>
<evidence type="ECO:0000313" key="4">
    <source>
        <dbReference type="EMBL" id="CAB4778346.1"/>
    </source>
</evidence>
<dbReference type="InterPro" id="IPR036291">
    <property type="entry name" value="NAD(P)-bd_dom_sf"/>
</dbReference>
<dbReference type="Pfam" id="PF13561">
    <property type="entry name" value="adh_short_C2"/>
    <property type="match status" value="1"/>
</dbReference>
<dbReference type="AlphaFoldDB" id="A0A6J7SPI6"/>